<evidence type="ECO:0000256" key="3">
    <source>
        <dbReference type="PROSITE-ProRule" id="PRU00023"/>
    </source>
</evidence>
<protein>
    <recommendedName>
        <fullName evidence="4">Clr5 domain-containing protein</fullName>
    </recommendedName>
</protein>
<evidence type="ECO:0000313" key="6">
    <source>
        <dbReference type="Proteomes" id="UP000019478"/>
    </source>
</evidence>
<accession>W9YC66</accession>
<dbReference type="Proteomes" id="UP000019478">
    <property type="component" value="Unassembled WGS sequence"/>
</dbReference>
<dbReference type="Gene3D" id="1.25.40.20">
    <property type="entry name" value="Ankyrin repeat-containing domain"/>
    <property type="match status" value="5"/>
</dbReference>
<dbReference type="GeneID" id="19168349"/>
<dbReference type="EMBL" id="AMGY01000003">
    <property type="protein sequence ID" value="EXJ87270.1"/>
    <property type="molecule type" value="Genomic_DNA"/>
</dbReference>
<dbReference type="PANTHER" id="PTHR24189">
    <property type="entry name" value="MYOTROPHIN"/>
    <property type="match status" value="1"/>
</dbReference>
<feature type="domain" description="Clr5" evidence="4">
    <location>
        <begin position="9"/>
        <end position="61"/>
    </location>
</feature>
<dbReference type="AlphaFoldDB" id="W9YC66"/>
<dbReference type="eggNOG" id="KOG4177">
    <property type="taxonomic scope" value="Eukaryota"/>
</dbReference>
<dbReference type="SMART" id="SM00248">
    <property type="entry name" value="ANK"/>
    <property type="match status" value="15"/>
</dbReference>
<evidence type="ECO:0000313" key="5">
    <source>
        <dbReference type="EMBL" id="EXJ87270.1"/>
    </source>
</evidence>
<dbReference type="Pfam" id="PF14420">
    <property type="entry name" value="Clr5"/>
    <property type="match status" value="1"/>
</dbReference>
<feature type="repeat" description="ANK" evidence="3">
    <location>
        <begin position="891"/>
        <end position="923"/>
    </location>
</feature>
<dbReference type="InterPro" id="IPR025676">
    <property type="entry name" value="Clr5_dom"/>
</dbReference>
<keyword evidence="6" id="KW-1185">Reference proteome</keyword>
<dbReference type="InterPro" id="IPR050745">
    <property type="entry name" value="Multifunctional_regulatory"/>
</dbReference>
<organism evidence="5 6">
    <name type="scientific">Capronia epimyces CBS 606.96</name>
    <dbReference type="NCBI Taxonomy" id="1182542"/>
    <lineage>
        <taxon>Eukaryota</taxon>
        <taxon>Fungi</taxon>
        <taxon>Dikarya</taxon>
        <taxon>Ascomycota</taxon>
        <taxon>Pezizomycotina</taxon>
        <taxon>Eurotiomycetes</taxon>
        <taxon>Chaetothyriomycetidae</taxon>
        <taxon>Chaetothyriales</taxon>
        <taxon>Herpotrichiellaceae</taxon>
        <taxon>Capronia</taxon>
    </lineage>
</organism>
<feature type="repeat" description="ANK" evidence="3">
    <location>
        <begin position="677"/>
        <end position="709"/>
    </location>
</feature>
<evidence type="ECO:0000256" key="1">
    <source>
        <dbReference type="ARBA" id="ARBA00022737"/>
    </source>
</evidence>
<dbReference type="InterPro" id="IPR036770">
    <property type="entry name" value="Ankyrin_rpt-contain_sf"/>
</dbReference>
<feature type="repeat" description="ANK" evidence="3">
    <location>
        <begin position="712"/>
        <end position="744"/>
    </location>
</feature>
<evidence type="ECO:0000259" key="4">
    <source>
        <dbReference type="Pfam" id="PF14420"/>
    </source>
</evidence>
<feature type="repeat" description="ANK" evidence="3">
    <location>
        <begin position="535"/>
        <end position="567"/>
    </location>
</feature>
<keyword evidence="1" id="KW-0677">Repeat</keyword>
<proteinExistence type="predicted"/>
<dbReference type="Pfam" id="PF12796">
    <property type="entry name" value="Ank_2"/>
    <property type="match status" value="5"/>
</dbReference>
<dbReference type="InterPro" id="IPR002110">
    <property type="entry name" value="Ankyrin_rpt"/>
</dbReference>
<gene>
    <name evidence="5" type="ORF">A1O3_04229</name>
</gene>
<dbReference type="SUPFAM" id="SSF48403">
    <property type="entry name" value="Ankyrin repeat"/>
    <property type="match status" value="3"/>
</dbReference>
<dbReference type="OrthoDB" id="4158298at2759"/>
<dbReference type="HOGENOM" id="CLU_286830_0_0_1"/>
<dbReference type="PROSITE" id="PS50088">
    <property type="entry name" value="ANK_REPEAT"/>
    <property type="match status" value="8"/>
</dbReference>
<dbReference type="STRING" id="1182542.W9YC66"/>
<keyword evidence="2 3" id="KW-0040">ANK repeat</keyword>
<dbReference type="PROSITE" id="PS50297">
    <property type="entry name" value="ANK_REP_REGION"/>
    <property type="match status" value="7"/>
</dbReference>
<reference evidence="5 6" key="1">
    <citation type="submission" date="2013-03" db="EMBL/GenBank/DDBJ databases">
        <title>The Genome Sequence of Capronia epimyces CBS 606.96.</title>
        <authorList>
            <consortium name="The Broad Institute Genomics Platform"/>
            <person name="Cuomo C."/>
            <person name="de Hoog S."/>
            <person name="Gorbushina A."/>
            <person name="Walker B."/>
            <person name="Young S.K."/>
            <person name="Zeng Q."/>
            <person name="Gargeya S."/>
            <person name="Fitzgerald M."/>
            <person name="Haas B."/>
            <person name="Abouelleil A."/>
            <person name="Allen A.W."/>
            <person name="Alvarado L."/>
            <person name="Arachchi H.M."/>
            <person name="Berlin A.M."/>
            <person name="Chapman S.B."/>
            <person name="Gainer-Dewar J."/>
            <person name="Goldberg J."/>
            <person name="Griggs A."/>
            <person name="Gujja S."/>
            <person name="Hansen M."/>
            <person name="Howarth C."/>
            <person name="Imamovic A."/>
            <person name="Ireland A."/>
            <person name="Larimer J."/>
            <person name="McCowan C."/>
            <person name="Murphy C."/>
            <person name="Pearson M."/>
            <person name="Poon T.W."/>
            <person name="Priest M."/>
            <person name="Roberts A."/>
            <person name="Saif S."/>
            <person name="Shea T."/>
            <person name="Sisk P."/>
            <person name="Sykes S."/>
            <person name="Wortman J."/>
            <person name="Nusbaum C."/>
            <person name="Birren B."/>
        </authorList>
    </citation>
    <scope>NUCLEOTIDE SEQUENCE [LARGE SCALE GENOMIC DNA]</scope>
    <source>
        <strain evidence="5 6">CBS 606.96</strain>
    </source>
</reference>
<feature type="repeat" description="ANK" evidence="3">
    <location>
        <begin position="784"/>
        <end position="816"/>
    </location>
</feature>
<name>W9YC66_9EURO</name>
<feature type="repeat" description="ANK" evidence="3">
    <location>
        <begin position="478"/>
        <end position="510"/>
    </location>
</feature>
<feature type="repeat" description="ANK" evidence="3">
    <location>
        <begin position="926"/>
        <end position="958"/>
    </location>
</feature>
<feature type="repeat" description="ANK" evidence="3">
    <location>
        <begin position="961"/>
        <end position="993"/>
    </location>
</feature>
<dbReference type="PRINTS" id="PR01415">
    <property type="entry name" value="ANKYRIN"/>
</dbReference>
<comment type="caution">
    <text evidence="5">The sequence shown here is derived from an EMBL/GenBank/DDBJ whole genome shotgun (WGS) entry which is preliminary data.</text>
</comment>
<evidence type="ECO:0000256" key="2">
    <source>
        <dbReference type="ARBA" id="ARBA00023043"/>
    </source>
</evidence>
<sequence>MDREAIISSQEWELHKDVIYEFYINQDLKLKDVRQQMHDWFAFTASESQYKRKLKQWGFEKYQKQSRWQAIGRCLKQRRLDHTSADIRVGVRQLSPGKLQRGLRRHVLPSLQQSNHLVSRPLTPNGVCIRRALPNPNALSSSALPGFQLLERIRSMLLSHSGPSQHFTDAIEVSTVQGPGRVHTGSEDWQLATNPGPFPNVEVPYSIPDLFISRWRLLDGTTALAYRPSGLDHTPSDTTSSVLGDLIRLIIPDPRDKARLPRLLAVFPAHDSDHLPADLDSRLCTPGLVGNLALIGCVIYLCSNHLLEERKFDTIMESFLQTGNTFSLESFGRMESTSLRNFAECLLIYAAKNDRHDLLGILKRYGVDLDRPVHAYLPIRTALQEAIIHRNKAFCKILIEEGADVKTQQFQDSDEPYGQPPIELAATYLPETFRFILERTPEIDFNQFFPNVVCSGVDIDTVRGLLQRGADINTIDGSFRTALHYAIKNEDVVMVQFLLDHGAYTEGTSTEVLEKALVSIDDPTDFSSKEKVLLRVPTPLQQAVEVGSVEICEMLLKSGAEVNSTPFERSLRLLQDCEPYGRRHPDYTLPLSTDSLHSAKFDPLLHCLFPVLVFAAWECDVKMVKLLLHYGADVHQMSCGQWQSDALKAASWKGNIEVMSLLIDAGADINATLMGPKGRTALQCAAERGHTAATMFLLERGADINAPCAENGGRTALQAAAEGGHEQLVDILLRAGADVNACPAHVNGVTALAAAIDSKCDSLFWRVIEAGADPAIVESEGRVDYDSPFMIAIRNGSASIARTLLDLGLNINTPLSSGYSLAEQALLCLSRNAKEMLDLILEVGIFGDASVFTSALLQYVYVVVRQPYKTDYWVIQQLLDRGADTNLRRRHGESVLEEACKVGDLKLVRYLVQRGADVNLPAGPKYGFTALQAASFYGHIDVVEFLLGRGADVNAPAGGRYGLTALQAAAMQGCVRIAQLLIAAGADVGAPPSPYRSQTAIKGAAEFGRLDMVKLLLDNYQIKEGESLSDICAEAAEVARKECHWAIVDLLENYQRESNSSP</sequence>
<dbReference type="RefSeq" id="XP_007732549.1">
    <property type="nucleotide sequence ID" value="XM_007734359.1"/>
</dbReference>